<dbReference type="GO" id="GO:0016758">
    <property type="term" value="F:hexosyltransferase activity"/>
    <property type="evidence" value="ECO:0007669"/>
    <property type="project" value="TreeGrafter"/>
</dbReference>
<evidence type="ECO:0000313" key="4">
    <source>
        <dbReference type="Proteomes" id="UP000215215"/>
    </source>
</evidence>
<reference evidence="3 4" key="1">
    <citation type="submission" date="2017-07" db="EMBL/GenBank/DDBJ databases">
        <title>Recovery of genomes from metagenomes via a dereplication, aggregation, and scoring strategy.</title>
        <authorList>
            <person name="Sieber C.M."/>
            <person name="Probst A.J."/>
            <person name="Sharrar A."/>
            <person name="Thomas B.C."/>
            <person name="Hess M."/>
            <person name="Tringe S.G."/>
            <person name="Banfield J.F."/>
        </authorList>
    </citation>
    <scope>NUCLEOTIDE SEQUENCE [LARGE SCALE GENOMIC DNA]</scope>
    <source>
        <strain evidence="3">JGI_Cruoil_03_44_89</strain>
    </source>
</reference>
<name>A0A235BTV5_UNCW3</name>
<dbReference type="AlphaFoldDB" id="A0A235BTV5"/>
<feature type="domain" description="Glycosyl transferase family 1" evidence="1">
    <location>
        <begin position="199"/>
        <end position="362"/>
    </location>
</feature>
<protein>
    <recommendedName>
        <fullName evidence="5">Glycosyl transferase family 1 domain-containing protein</fullName>
    </recommendedName>
</protein>
<dbReference type="InterPro" id="IPR050194">
    <property type="entry name" value="Glycosyltransferase_grp1"/>
</dbReference>
<evidence type="ECO:0000259" key="2">
    <source>
        <dbReference type="Pfam" id="PF13439"/>
    </source>
</evidence>
<feature type="domain" description="Glycosyltransferase subfamily 4-like N-terminal" evidence="2">
    <location>
        <begin position="85"/>
        <end position="176"/>
    </location>
</feature>
<dbReference type="InterPro" id="IPR028098">
    <property type="entry name" value="Glyco_trans_4-like_N"/>
</dbReference>
<dbReference type="InterPro" id="IPR001296">
    <property type="entry name" value="Glyco_trans_1"/>
</dbReference>
<dbReference type="PANTHER" id="PTHR45947">
    <property type="entry name" value="SULFOQUINOVOSYL TRANSFERASE SQD2"/>
    <property type="match status" value="1"/>
</dbReference>
<dbReference type="SUPFAM" id="SSF53756">
    <property type="entry name" value="UDP-Glycosyltransferase/glycogen phosphorylase"/>
    <property type="match status" value="1"/>
</dbReference>
<dbReference type="EMBL" id="NOZQ01000150">
    <property type="protein sequence ID" value="OYD14985.1"/>
    <property type="molecule type" value="Genomic_DNA"/>
</dbReference>
<dbReference type="PANTHER" id="PTHR45947:SF3">
    <property type="entry name" value="SULFOQUINOVOSYL TRANSFERASE SQD2"/>
    <property type="match status" value="1"/>
</dbReference>
<dbReference type="Pfam" id="PF13439">
    <property type="entry name" value="Glyco_transf_4"/>
    <property type="match status" value="1"/>
</dbReference>
<proteinExistence type="predicted"/>
<organism evidence="3 4">
    <name type="scientific">candidate division WOR-3 bacterium JGI_Cruoil_03_44_89</name>
    <dbReference type="NCBI Taxonomy" id="1973748"/>
    <lineage>
        <taxon>Bacteria</taxon>
        <taxon>Bacteria division WOR-3</taxon>
    </lineage>
</organism>
<sequence>MKILVVSHSCVIDVNQRLLVELAKYPDVQLGLAVPHRWRSDIRGGVSFKRHPELGATFFPMRVVLGNLKDKNVIMHFYLSPQIPIKKFKPDIVYIQEEPWSTSAFQFTYVSRGVKKVFFTEQNICKKYPPPFSHFEKYVFNNTDAAIAVSGEASEVLRKKGYRKKIYVIPHGVDLSLFQTADVANTREILRRKYGLYGVVVGYMGRITREKGIDTLIEAMHLLTTCRPSLTDDFCLAIIGDGPYKNGLRGIIGDYELARCVKMIPAVPHGKVPPYLGMFDITVLPSRTTRSWREQFGRVLIESMALGIPVVGSSSGEIPNLIEKTGGGMVFREGSAEDLKEKLLELIRDGKTRRQLGQTGKENMKLFSYARIAGEHGEVFKEILGTEEEI</sequence>
<dbReference type="Gene3D" id="3.40.50.2000">
    <property type="entry name" value="Glycogen Phosphorylase B"/>
    <property type="match status" value="2"/>
</dbReference>
<evidence type="ECO:0008006" key="5">
    <source>
        <dbReference type="Google" id="ProtNLM"/>
    </source>
</evidence>
<comment type="caution">
    <text evidence="3">The sequence shown here is derived from an EMBL/GenBank/DDBJ whole genome shotgun (WGS) entry which is preliminary data.</text>
</comment>
<evidence type="ECO:0000259" key="1">
    <source>
        <dbReference type="Pfam" id="PF00534"/>
    </source>
</evidence>
<dbReference type="Pfam" id="PF00534">
    <property type="entry name" value="Glycos_transf_1"/>
    <property type="match status" value="1"/>
</dbReference>
<gene>
    <name evidence="3" type="ORF">CH333_06870</name>
</gene>
<evidence type="ECO:0000313" key="3">
    <source>
        <dbReference type="EMBL" id="OYD14985.1"/>
    </source>
</evidence>
<accession>A0A235BTV5</accession>
<dbReference type="Proteomes" id="UP000215215">
    <property type="component" value="Unassembled WGS sequence"/>
</dbReference>
<dbReference type="CDD" id="cd03801">
    <property type="entry name" value="GT4_PimA-like"/>
    <property type="match status" value="1"/>
</dbReference>